<evidence type="ECO:0000313" key="2">
    <source>
        <dbReference type="EMBL" id="TDH62944.1"/>
    </source>
</evidence>
<keyword evidence="3" id="KW-1185">Reference proteome</keyword>
<accession>A0A4R5QHV0</accession>
<dbReference type="Proteomes" id="UP000295096">
    <property type="component" value="Unassembled WGS sequence"/>
</dbReference>
<evidence type="ECO:0000256" key="1">
    <source>
        <dbReference type="SAM" id="MobiDB-lite"/>
    </source>
</evidence>
<comment type="caution">
    <text evidence="2">The sequence shown here is derived from an EMBL/GenBank/DDBJ whole genome shotgun (WGS) entry which is preliminary data.</text>
</comment>
<dbReference type="AlphaFoldDB" id="A0A4R5QHV0"/>
<dbReference type="OrthoDB" id="1336528at28211"/>
<reference evidence="2 3" key="1">
    <citation type="journal article" date="2016" name="J. Microbiol.">
        <title>Dankookia rubra gen. nov., sp. nov., an alphaproteobacterium isolated from sediment of a shallow stream.</title>
        <authorList>
            <person name="Kim W.H."/>
            <person name="Kim D.H."/>
            <person name="Kang K."/>
            <person name="Ahn T.Y."/>
        </authorList>
    </citation>
    <scope>NUCLEOTIDE SEQUENCE [LARGE SCALE GENOMIC DNA]</scope>
    <source>
        <strain evidence="2 3">JCM30602</strain>
    </source>
</reference>
<feature type="region of interest" description="Disordered" evidence="1">
    <location>
        <begin position="144"/>
        <end position="177"/>
    </location>
</feature>
<gene>
    <name evidence="2" type="ORF">E2C06_09705</name>
</gene>
<proteinExistence type="predicted"/>
<dbReference type="RefSeq" id="WP_133288393.1">
    <property type="nucleotide sequence ID" value="NZ_SMSJ01000008.1"/>
</dbReference>
<evidence type="ECO:0000313" key="3">
    <source>
        <dbReference type="Proteomes" id="UP000295096"/>
    </source>
</evidence>
<protein>
    <submittedName>
        <fullName evidence="2">Uncharacterized protein</fullName>
    </submittedName>
</protein>
<dbReference type="EMBL" id="SMSJ01000008">
    <property type="protein sequence ID" value="TDH62944.1"/>
    <property type="molecule type" value="Genomic_DNA"/>
</dbReference>
<sequence>MARVTQAQLGAAGILGNFAANLGAGFASQAEIHINLRDVQELGLDAWRVNALYDFSGPQMYYNRVLPQNLLMWLSELRSDLVRPACAGDVGYLGRSQVALYAVNRVLYSGGIEFSFSSNAQRAIRAVVDLQGALPRDIRRAPEVPPLTAQNQGGGQQPQSNPNARGTRADEPGANAESQRVNALMSSVTGVSNSRAGVHASLGIGTFGQLALIENFNRPVAVGAGSRFRIDFHEALRGTLPDRATDEDRAKWDEYRFLLADRFCRNEFDANYGRDALWRAMTKQEPDPERHRPPATGKLEELSRTFATYDFDGRLSAAAAANSSRRITRSIAR</sequence>
<organism evidence="2 3">
    <name type="scientific">Dankookia rubra</name>
    <dbReference type="NCBI Taxonomy" id="1442381"/>
    <lineage>
        <taxon>Bacteria</taxon>
        <taxon>Pseudomonadati</taxon>
        <taxon>Pseudomonadota</taxon>
        <taxon>Alphaproteobacteria</taxon>
        <taxon>Acetobacterales</taxon>
        <taxon>Roseomonadaceae</taxon>
        <taxon>Dankookia</taxon>
    </lineage>
</organism>
<name>A0A4R5QHV0_9PROT</name>